<keyword evidence="4" id="KW-0521">NADP</keyword>
<evidence type="ECO:0000256" key="3">
    <source>
        <dbReference type="ARBA" id="ARBA00022827"/>
    </source>
</evidence>
<evidence type="ECO:0000313" key="8">
    <source>
        <dbReference type="Proteomes" id="UP000315369"/>
    </source>
</evidence>
<dbReference type="Pfam" id="PF01593">
    <property type="entry name" value="Amino_oxidase"/>
    <property type="match status" value="1"/>
</dbReference>
<evidence type="ECO:0000313" key="7">
    <source>
        <dbReference type="EMBL" id="TQF13101.1"/>
    </source>
</evidence>
<organism evidence="7 8">
    <name type="scientific">Myxococcus llanfairpwllgwyngyllgogerychwyrndrobwllllantysiliogogogochensis</name>
    <dbReference type="NCBI Taxonomy" id="2590453"/>
    <lineage>
        <taxon>Bacteria</taxon>
        <taxon>Pseudomonadati</taxon>
        <taxon>Myxococcota</taxon>
        <taxon>Myxococcia</taxon>
        <taxon>Myxococcales</taxon>
        <taxon>Cystobacterineae</taxon>
        <taxon>Myxococcaceae</taxon>
        <taxon>Myxococcus</taxon>
    </lineage>
</organism>
<dbReference type="Gene3D" id="3.50.50.60">
    <property type="entry name" value="FAD/NAD(P)-binding domain"/>
    <property type="match status" value="2"/>
</dbReference>
<evidence type="ECO:0000256" key="1">
    <source>
        <dbReference type="ARBA" id="ARBA00022630"/>
    </source>
</evidence>
<name>A0A540WVQ7_9BACT</name>
<sequence length="536" mass="59016">MTLPSQRADAPARGAPFDAIFIGSGIGSLGAAAVLARHGLKVLVLERHSVAGGMTHTFQRKGYEWDVGVHCLGKLHDPDAPLRRVFDFVTDGALGWARMDRVYDRLVFDDQRYDFVTGAEAFEAELGRAFPAERKAIATYLKLLRGVERASQRYFIQHVLPRWLTPLTYPALGWPFRRHSNRTTRDVLRSLTSDSRLLGVLTGQWGNYALPPGDSSFAMHALMAEYYLEGGCYPVGGAASILGHIAPVITRAGGQVRVRAEVKEILVRDGRALGVRLVSGEELLARHVVSGAGAAQTLGVLLPEAWRPPEAVRALQRIPQSIGHLGLYLGLRGTPEEVGLPATNVWVHAGYDHDANLRAFRADASAPLPVVYLSSSSARDPSWAQRHPGRSTLTALCPVPYSWFEKWEGTRWHRRGPEYEALKAQLSERLLSVVFAQFPRLRGRVEHQELSTPLSTAHFSNRLQGSIYGLEHSPERFRQPWLRSRLPIRDLLLVGQDAVSVGVGASLMSGVLAASVILRRNVLGDIVRQSSSLRAA</sequence>
<dbReference type="InterPro" id="IPR036188">
    <property type="entry name" value="FAD/NAD-bd_sf"/>
</dbReference>
<dbReference type="Proteomes" id="UP000315369">
    <property type="component" value="Unassembled WGS sequence"/>
</dbReference>
<dbReference type="AlphaFoldDB" id="A0A540WVQ7"/>
<evidence type="ECO:0000256" key="2">
    <source>
        <dbReference type="ARBA" id="ARBA00022729"/>
    </source>
</evidence>
<dbReference type="PANTHER" id="PTHR46091">
    <property type="entry name" value="BLR7054 PROTEIN"/>
    <property type="match status" value="1"/>
</dbReference>
<keyword evidence="5" id="KW-0520">NAD</keyword>
<keyword evidence="2" id="KW-0732">Signal</keyword>
<dbReference type="SUPFAM" id="SSF51905">
    <property type="entry name" value="FAD/NAD(P)-binding domain"/>
    <property type="match status" value="1"/>
</dbReference>
<keyword evidence="3" id="KW-0274">FAD</keyword>
<feature type="domain" description="Amine oxidase" evidence="6">
    <location>
        <begin position="31"/>
        <end position="321"/>
    </location>
</feature>
<protein>
    <submittedName>
        <fullName evidence="7">NAD(P)/FAD-dependent oxidoreductase</fullName>
    </submittedName>
</protein>
<dbReference type="InterPro" id="IPR052206">
    <property type="entry name" value="Retinol_saturase"/>
</dbReference>
<dbReference type="PANTHER" id="PTHR46091:SF3">
    <property type="entry name" value="AMINE OXIDASE DOMAIN-CONTAINING PROTEIN"/>
    <property type="match status" value="1"/>
</dbReference>
<evidence type="ECO:0000256" key="5">
    <source>
        <dbReference type="ARBA" id="ARBA00023027"/>
    </source>
</evidence>
<dbReference type="GO" id="GO:0016491">
    <property type="term" value="F:oxidoreductase activity"/>
    <property type="evidence" value="ECO:0007669"/>
    <property type="project" value="InterPro"/>
</dbReference>
<accession>A0A540WVQ7</accession>
<evidence type="ECO:0000259" key="6">
    <source>
        <dbReference type="Pfam" id="PF01593"/>
    </source>
</evidence>
<dbReference type="OrthoDB" id="9794630at2"/>
<dbReference type="EMBL" id="VIFM01000112">
    <property type="protein sequence ID" value="TQF13101.1"/>
    <property type="molecule type" value="Genomic_DNA"/>
</dbReference>
<dbReference type="InterPro" id="IPR002937">
    <property type="entry name" value="Amino_oxidase"/>
</dbReference>
<gene>
    <name evidence="7" type="ORF">FJV41_25610</name>
</gene>
<reference evidence="7 8" key="1">
    <citation type="submission" date="2019-06" db="EMBL/GenBank/DDBJ databases">
        <authorList>
            <person name="Livingstone P."/>
            <person name="Whitworth D."/>
        </authorList>
    </citation>
    <scope>NUCLEOTIDE SEQUENCE [LARGE SCALE GENOMIC DNA]</scope>
    <source>
        <strain evidence="7 8">AM401</strain>
    </source>
</reference>
<proteinExistence type="predicted"/>
<dbReference type="RefSeq" id="WP_141645174.1">
    <property type="nucleotide sequence ID" value="NZ_VIFM01000112.1"/>
</dbReference>
<keyword evidence="8" id="KW-1185">Reference proteome</keyword>
<keyword evidence="1" id="KW-0285">Flavoprotein</keyword>
<comment type="caution">
    <text evidence="7">The sequence shown here is derived from an EMBL/GenBank/DDBJ whole genome shotgun (WGS) entry which is preliminary data.</text>
</comment>
<evidence type="ECO:0000256" key="4">
    <source>
        <dbReference type="ARBA" id="ARBA00022857"/>
    </source>
</evidence>